<organism evidence="2 3">
    <name type="scientific">Aquimarina muelleri</name>
    <dbReference type="NCBI Taxonomy" id="279356"/>
    <lineage>
        <taxon>Bacteria</taxon>
        <taxon>Pseudomonadati</taxon>
        <taxon>Bacteroidota</taxon>
        <taxon>Flavobacteriia</taxon>
        <taxon>Flavobacteriales</taxon>
        <taxon>Flavobacteriaceae</taxon>
        <taxon>Aquimarina</taxon>
    </lineage>
</organism>
<dbReference type="EMBL" id="BMWS01000009">
    <property type="protein sequence ID" value="GGX15776.1"/>
    <property type="molecule type" value="Genomic_DNA"/>
</dbReference>
<comment type="caution">
    <text evidence="2">The sequence shown here is derived from an EMBL/GenBank/DDBJ whole genome shotgun (WGS) entry which is preliminary data.</text>
</comment>
<keyword evidence="3" id="KW-1185">Reference proteome</keyword>
<dbReference type="AlphaFoldDB" id="A0A918N272"/>
<feature type="domain" description="NadR/Ttd14 AAA" evidence="1">
    <location>
        <begin position="5"/>
        <end position="169"/>
    </location>
</feature>
<gene>
    <name evidence="2" type="ORF">GCM10007384_16650</name>
</gene>
<accession>A0A918N272</accession>
<dbReference type="Pfam" id="PF13521">
    <property type="entry name" value="AAA_28"/>
    <property type="match status" value="1"/>
</dbReference>
<proteinExistence type="predicted"/>
<dbReference type="InterPro" id="IPR027417">
    <property type="entry name" value="P-loop_NTPase"/>
</dbReference>
<name>A0A918N272_9FLAO</name>
<evidence type="ECO:0000313" key="3">
    <source>
        <dbReference type="Proteomes" id="UP000601108"/>
    </source>
</evidence>
<protein>
    <submittedName>
        <fullName evidence="2">ATPase</fullName>
    </submittedName>
</protein>
<evidence type="ECO:0000259" key="1">
    <source>
        <dbReference type="Pfam" id="PF13521"/>
    </source>
</evidence>
<dbReference type="Gene3D" id="3.40.50.300">
    <property type="entry name" value="P-loop containing nucleotide triphosphate hydrolases"/>
    <property type="match status" value="1"/>
</dbReference>
<dbReference type="InterPro" id="IPR038727">
    <property type="entry name" value="NadR/Ttd14_AAA_dom"/>
</dbReference>
<reference evidence="2 3" key="1">
    <citation type="journal article" date="2014" name="Int. J. Syst. Evol. Microbiol.">
        <title>Complete genome sequence of Corynebacterium casei LMG S-19264T (=DSM 44701T), isolated from a smear-ripened cheese.</title>
        <authorList>
            <consortium name="US DOE Joint Genome Institute (JGI-PGF)"/>
            <person name="Walter F."/>
            <person name="Albersmeier A."/>
            <person name="Kalinowski J."/>
            <person name="Ruckert C."/>
        </authorList>
    </citation>
    <scope>NUCLEOTIDE SEQUENCE [LARGE SCALE GENOMIC DNA]</scope>
    <source>
        <strain evidence="2 3">KCTC 12285</strain>
    </source>
</reference>
<evidence type="ECO:0000313" key="2">
    <source>
        <dbReference type="EMBL" id="GGX15776.1"/>
    </source>
</evidence>
<dbReference type="SUPFAM" id="SSF52540">
    <property type="entry name" value="P-loop containing nucleoside triphosphate hydrolases"/>
    <property type="match status" value="1"/>
</dbReference>
<sequence>MANKKIVIIGGPSTGKTTIIKHLEFIEEICLHEISRQVTQEAQQQGIDQLFLKNPLLFSQKLIEGRIKQYTDATKISVSRIFFDRGIPDVIAYMNYINKSYPSEFMDACEKYKYDHVFLLPPWEDIHKTDNERYESFDQAQRIHHHLYEVYSNFGYHCIEVPFGNVKERSDFILQNVL</sequence>
<dbReference type="Proteomes" id="UP000601108">
    <property type="component" value="Unassembled WGS sequence"/>
</dbReference>
<dbReference type="RefSeq" id="WP_035088191.1">
    <property type="nucleotide sequence ID" value="NZ_BMWS01000009.1"/>
</dbReference>